<evidence type="ECO:0000313" key="2">
    <source>
        <dbReference type="Proteomes" id="UP001060170"/>
    </source>
</evidence>
<proteinExistence type="predicted"/>
<sequence>MEYDHRRLRISFGTDRASVSNCLEEGFLRNDQDDQFSLEDFGARSLDDRRRVKQVLQQNEEDAERDVGDSEGV</sequence>
<reference evidence="2" key="1">
    <citation type="journal article" date="2018" name="BMC Genomics">
        <title>Genomic insights into host adaptation between the wheat stripe rust pathogen (Puccinia striiformis f. sp. tritici) and the barley stripe rust pathogen (Puccinia striiformis f. sp. hordei).</title>
        <authorList>
            <person name="Xia C."/>
            <person name="Wang M."/>
            <person name="Yin C."/>
            <person name="Cornejo O.E."/>
            <person name="Hulbert S.H."/>
            <person name="Chen X."/>
        </authorList>
    </citation>
    <scope>NUCLEOTIDE SEQUENCE [LARGE SCALE GENOMIC DNA]</scope>
    <source>
        <strain evidence="2">93-210</strain>
    </source>
</reference>
<dbReference type="EMBL" id="CM045876">
    <property type="protein sequence ID" value="KAI7942514.1"/>
    <property type="molecule type" value="Genomic_DNA"/>
</dbReference>
<evidence type="ECO:0000313" key="1">
    <source>
        <dbReference type="EMBL" id="KAI7942514.1"/>
    </source>
</evidence>
<organism evidence="1 2">
    <name type="scientific">Puccinia striiformis f. sp. tritici</name>
    <dbReference type="NCBI Taxonomy" id="168172"/>
    <lineage>
        <taxon>Eukaryota</taxon>
        <taxon>Fungi</taxon>
        <taxon>Dikarya</taxon>
        <taxon>Basidiomycota</taxon>
        <taxon>Pucciniomycotina</taxon>
        <taxon>Pucciniomycetes</taxon>
        <taxon>Pucciniales</taxon>
        <taxon>Pucciniaceae</taxon>
        <taxon>Puccinia</taxon>
    </lineage>
</organism>
<name>A0ACC0E1T1_9BASI</name>
<protein>
    <submittedName>
        <fullName evidence="1">Uncharacterized protein</fullName>
    </submittedName>
</protein>
<reference evidence="2" key="2">
    <citation type="journal article" date="2018" name="Mol. Plant Microbe Interact.">
        <title>Genome sequence resources for the wheat stripe rust pathogen (Puccinia striiformis f. sp. tritici) and the barley stripe rust pathogen (Puccinia striiformis f. sp. hordei).</title>
        <authorList>
            <person name="Xia C."/>
            <person name="Wang M."/>
            <person name="Yin C."/>
            <person name="Cornejo O.E."/>
            <person name="Hulbert S.H."/>
            <person name="Chen X."/>
        </authorList>
    </citation>
    <scope>NUCLEOTIDE SEQUENCE [LARGE SCALE GENOMIC DNA]</scope>
    <source>
        <strain evidence="2">93-210</strain>
    </source>
</reference>
<reference evidence="1 2" key="3">
    <citation type="journal article" date="2022" name="Microbiol. Spectr.">
        <title>Folding features and dynamics of 3D genome architecture in plant fungal pathogens.</title>
        <authorList>
            <person name="Xia C."/>
        </authorList>
    </citation>
    <scope>NUCLEOTIDE SEQUENCE [LARGE SCALE GENOMIC DNA]</scope>
    <source>
        <strain evidence="1 2">93-210</strain>
    </source>
</reference>
<gene>
    <name evidence="1" type="ORF">MJO28_012541</name>
</gene>
<comment type="caution">
    <text evidence="1">The sequence shown here is derived from an EMBL/GenBank/DDBJ whole genome shotgun (WGS) entry which is preliminary data.</text>
</comment>
<accession>A0ACC0E1T1</accession>
<dbReference type="Proteomes" id="UP001060170">
    <property type="component" value="Chromosome 12"/>
</dbReference>
<keyword evidence="2" id="KW-1185">Reference proteome</keyword>